<evidence type="ECO:0000256" key="10">
    <source>
        <dbReference type="PROSITE-ProRule" id="PRU10125"/>
    </source>
</evidence>
<dbReference type="UniPathway" id="UPA00034">
    <property type="reaction ID" value="UER00025"/>
</dbReference>
<evidence type="ECO:0000256" key="7">
    <source>
        <dbReference type="ARBA" id="ARBA00023235"/>
    </source>
</evidence>
<feature type="binding site" evidence="9">
    <location>
        <position position="192"/>
    </location>
    <ligand>
        <name>substrate</name>
    </ligand>
</feature>
<dbReference type="Proteomes" id="UP000253831">
    <property type="component" value="Unassembled WGS sequence"/>
</dbReference>
<name>A0A369XIH2_9PROT</name>
<comment type="subunit">
    <text evidence="9">Homodimer.</text>
</comment>
<feature type="active site" description="Proton acceptor" evidence="9">
    <location>
        <position position="219"/>
    </location>
</feature>
<reference evidence="11 12" key="1">
    <citation type="submission" date="2018-05" db="EMBL/GenBank/DDBJ databases">
        <title>Integrated omic analyses show evidence that a Ca. Accumulibacter phosphatis strain performs denitrification under micro-aerobic conditions.</title>
        <authorList>
            <person name="Camejo P.Y."/>
            <person name="Katherine M.D."/>
            <person name="Daniel N.R."/>
        </authorList>
    </citation>
    <scope>NUCLEOTIDE SEQUENCE [LARGE SCALE GENOMIC DNA]</scope>
    <source>
        <strain evidence="11">UW-LDO-IC</strain>
    </source>
</reference>
<feature type="binding site" evidence="9">
    <location>
        <position position="66"/>
    </location>
    <ligand>
        <name>substrate</name>
    </ligand>
</feature>
<dbReference type="PANTHER" id="PTHR31689:SF0">
    <property type="entry name" value="DIAMINOPIMELATE EPIMERASE"/>
    <property type="match status" value="1"/>
</dbReference>
<gene>
    <name evidence="9" type="primary">dapF</name>
    <name evidence="11" type="ORF">DVS81_17725</name>
</gene>
<dbReference type="EMBL" id="QPGA01000051">
    <property type="protein sequence ID" value="RDE49225.1"/>
    <property type="molecule type" value="Genomic_DNA"/>
</dbReference>
<feature type="site" description="Could be important to modulate the pK values of the two catalytic cysteine residues" evidence="9">
    <location>
        <position position="161"/>
    </location>
</feature>
<dbReference type="FunFam" id="3.10.310.10:FF:000001">
    <property type="entry name" value="Diaminopimelate epimerase"/>
    <property type="match status" value="1"/>
</dbReference>
<evidence type="ECO:0000256" key="1">
    <source>
        <dbReference type="ARBA" id="ARBA00005196"/>
    </source>
</evidence>
<feature type="binding site" evidence="9">
    <location>
        <begin position="220"/>
        <end position="221"/>
    </location>
    <ligand>
        <name>substrate</name>
    </ligand>
</feature>
<sequence>MKLTFVKMHGLGNDFVVLDGIRQAIELTPAQLRLLADRHFGVGCDQILLVEAARQPGVDFRYRIFNADGGEVEQCGNGARCFVRFVHEQGLSTRREIRVETMGGVIVPRLEDDGMVSVDMGEPILAPAKIPFISASNDVLQTLRIADHAIAITAVGMGNPHAVQLVEDVDTAAVEQQGPLLERHPCFPQRVNAGFMQVVERQAIRLRVFERGAGETLACGTGACAAVVAGISRGLLDSPVRVEMPGGRLSITWNGPGTPVLMTGPAVTVFKGEIEI</sequence>
<evidence type="ECO:0000256" key="5">
    <source>
        <dbReference type="ARBA" id="ARBA00022605"/>
    </source>
</evidence>
<comment type="catalytic activity">
    <reaction evidence="8 9">
        <text>(2S,6S)-2,6-diaminopimelate = meso-2,6-diaminopimelate</text>
        <dbReference type="Rhea" id="RHEA:15393"/>
        <dbReference type="ChEBI" id="CHEBI:57609"/>
        <dbReference type="ChEBI" id="CHEBI:57791"/>
        <dbReference type="EC" id="5.1.1.7"/>
    </reaction>
</comment>
<keyword evidence="7 9" id="KW-0413">Isomerase</keyword>
<evidence type="ECO:0000256" key="3">
    <source>
        <dbReference type="ARBA" id="ARBA00013080"/>
    </source>
</evidence>
<evidence type="ECO:0000256" key="9">
    <source>
        <dbReference type="HAMAP-Rule" id="MF_00197"/>
    </source>
</evidence>
<dbReference type="GO" id="GO:0005829">
    <property type="term" value="C:cytosol"/>
    <property type="evidence" value="ECO:0007669"/>
    <property type="project" value="TreeGrafter"/>
</dbReference>
<organism evidence="11 12">
    <name type="scientific">Candidatus Accumulibacter meliphilus</name>
    <dbReference type="NCBI Taxonomy" id="2211374"/>
    <lineage>
        <taxon>Bacteria</taxon>
        <taxon>Pseudomonadati</taxon>
        <taxon>Pseudomonadota</taxon>
        <taxon>Betaproteobacteria</taxon>
        <taxon>Candidatus Accumulibacter</taxon>
    </lineage>
</organism>
<protein>
    <recommendedName>
        <fullName evidence="3 9">Diaminopimelate epimerase</fullName>
        <shortName evidence="9">DAP epimerase</shortName>
        <ecNumber evidence="3 9">5.1.1.7</ecNumber>
    </recommendedName>
    <alternativeName>
        <fullName evidence="9">PLP-independent amino acid racemase</fullName>
    </alternativeName>
</protein>
<comment type="subcellular location">
    <subcellularLocation>
        <location evidence="9">Cytoplasm</location>
    </subcellularLocation>
</comment>
<feature type="active site" description="Proton donor" evidence="9">
    <location>
        <position position="75"/>
    </location>
</feature>
<evidence type="ECO:0000313" key="11">
    <source>
        <dbReference type="EMBL" id="RDE49225.1"/>
    </source>
</evidence>
<feature type="binding site" evidence="9">
    <location>
        <begin position="210"/>
        <end position="211"/>
    </location>
    <ligand>
        <name>substrate</name>
    </ligand>
</feature>
<evidence type="ECO:0000256" key="8">
    <source>
        <dbReference type="ARBA" id="ARBA00051712"/>
    </source>
</evidence>
<evidence type="ECO:0000256" key="4">
    <source>
        <dbReference type="ARBA" id="ARBA00022490"/>
    </source>
</evidence>
<feature type="active site" evidence="10">
    <location>
        <position position="75"/>
    </location>
</feature>
<dbReference type="PANTHER" id="PTHR31689">
    <property type="entry name" value="DIAMINOPIMELATE EPIMERASE, CHLOROPLASTIC"/>
    <property type="match status" value="1"/>
</dbReference>
<keyword evidence="5 9" id="KW-0028">Amino-acid biosynthesis</keyword>
<dbReference type="AlphaFoldDB" id="A0A369XIH2"/>
<evidence type="ECO:0000256" key="6">
    <source>
        <dbReference type="ARBA" id="ARBA00023154"/>
    </source>
</evidence>
<feature type="binding site" evidence="9">
    <location>
        <position position="46"/>
    </location>
    <ligand>
        <name>substrate</name>
    </ligand>
</feature>
<keyword evidence="6 9" id="KW-0457">Lysine biosynthesis</keyword>
<dbReference type="HAMAP" id="MF_00197">
    <property type="entry name" value="DAP_epimerase"/>
    <property type="match status" value="1"/>
</dbReference>
<dbReference type="Gene3D" id="3.10.310.10">
    <property type="entry name" value="Diaminopimelate Epimerase, Chain A, domain 1"/>
    <property type="match status" value="2"/>
</dbReference>
<comment type="caution">
    <text evidence="11">The sequence shown here is derived from an EMBL/GenBank/DDBJ whole genome shotgun (WGS) entry which is preliminary data.</text>
</comment>
<feature type="binding site" evidence="9">
    <location>
        <position position="159"/>
    </location>
    <ligand>
        <name>substrate</name>
    </ligand>
</feature>
<dbReference type="GO" id="GO:0009089">
    <property type="term" value="P:lysine biosynthetic process via diaminopimelate"/>
    <property type="evidence" value="ECO:0007669"/>
    <property type="project" value="UniProtKB-UniRule"/>
</dbReference>
<dbReference type="EC" id="5.1.1.7" evidence="3 9"/>
<comment type="similarity">
    <text evidence="2 9">Belongs to the diaminopimelate epimerase family.</text>
</comment>
<accession>A0A369XIH2</accession>
<dbReference type="PROSITE" id="PS01326">
    <property type="entry name" value="DAP_EPIMERASE"/>
    <property type="match status" value="1"/>
</dbReference>
<dbReference type="InterPro" id="IPR018510">
    <property type="entry name" value="DAP_epimerase_AS"/>
</dbReference>
<dbReference type="NCBIfam" id="TIGR00652">
    <property type="entry name" value="DapF"/>
    <property type="match status" value="1"/>
</dbReference>
<dbReference type="Pfam" id="PF01678">
    <property type="entry name" value="DAP_epimerase"/>
    <property type="match status" value="2"/>
</dbReference>
<dbReference type="SUPFAM" id="SSF54506">
    <property type="entry name" value="Diaminopimelate epimerase-like"/>
    <property type="match status" value="1"/>
</dbReference>
<dbReference type="InterPro" id="IPR001653">
    <property type="entry name" value="DAP_epimerase_DapF"/>
</dbReference>
<feature type="site" description="Could be important to modulate the pK values of the two catalytic cysteine residues" evidence="9">
    <location>
        <position position="210"/>
    </location>
</feature>
<proteinExistence type="inferred from homology"/>
<evidence type="ECO:0000313" key="12">
    <source>
        <dbReference type="Proteomes" id="UP000253831"/>
    </source>
</evidence>
<keyword evidence="4 9" id="KW-0963">Cytoplasm</keyword>
<comment type="function">
    <text evidence="9">Catalyzes the stereoinversion of LL-2,6-diaminopimelate (L,L-DAP) to meso-diaminopimelate (meso-DAP), a precursor of L-lysine and an essential component of the bacterial peptidoglycan.</text>
</comment>
<feature type="binding site" evidence="9">
    <location>
        <begin position="76"/>
        <end position="77"/>
    </location>
    <ligand>
        <name>substrate</name>
    </ligand>
</feature>
<comment type="pathway">
    <text evidence="1 9">Amino-acid biosynthesis; L-lysine biosynthesis via DAP pathway; DL-2,6-diaminopimelate from LL-2,6-diaminopimelate: step 1/1.</text>
</comment>
<dbReference type="GO" id="GO:0008837">
    <property type="term" value="F:diaminopimelate epimerase activity"/>
    <property type="evidence" value="ECO:0007669"/>
    <property type="project" value="UniProtKB-UniRule"/>
</dbReference>
<feature type="binding site" evidence="9">
    <location>
        <position position="13"/>
    </location>
    <ligand>
        <name>substrate</name>
    </ligand>
</feature>
<evidence type="ECO:0000256" key="2">
    <source>
        <dbReference type="ARBA" id="ARBA00010219"/>
    </source>
</evidence>